<accession>A0A1M7UFS0</accession>
<protein>
    <submittedName>
        <fullName evidence="2">Uncharacterized protein</fullName>
    </submittedName>
</protein>
<keyword evidence="3" id="KW-1185">Reference proteome</keyword>
<proteinExistence type="predicted"/>
<feature type="signal peptide" evidence="1">
    <location>
        <begin position="1"/>
        <end position="19"/>
    </location>
</feature>
<evidence type="ECO:0000313" key="2">
    <source>
        <dbReference type="EMBL" id="SHN81774.1"/>
    </source>
</evidence>
<dbReference type="RefSeq" id="WP_072821728.1">
    <property type="nucleotide sequence ID" value="NZ_LT670849.1"/>
</dbReference>
<dbReference type="Proteomes" id="UP000184096">
    <property type="component" value="Chromosome I"/>
</dbReference>
<evidence type="ECO:0000313" key="3">
    <source>
        <dbReference type="Proteomes" id="UP000184096"/>
    </source>
</evidence>
<dbReference type="EMBL" id="LT670849">
    <property type="protein sequence ID" value="SHN81774.1"/>
    <property type="molecule type" value="Genomic_DNA"/>
</dbReference>
<keyword evidence="1" id="KW-0732">Signal</keyword>
<organism evidence="2 3">
    <name type="scientific">Bradyrhizobium erythrophlei</name>
    <dbReference type="NCBI Taxonomy" id="1437360"/>
    <lineage>
        <taxon>Bacteria</taxon>
        <taxon>Pseudomonadati</taxon>
        <taxon>Pseudomonadota</taxon>
        <taxon>Alphaproteobacteria</taxon>
        <taxon>Hyphomicrobiales</taxon>
        <taxon>Nitrobacteraceae</taxon>
        <taxon>Bradyrhizobium</taxon>
    </lineage>
</organism>
<reference evidence="3" key="1">
    <citation type="submission" date="2016-11" db="EMBL/GenBank/DDBJ databases">
        <authorList>
            <person name="Varghese N."/>
            <person name="Submissions S."/>
        </authorList>
    </citation>
    <scope>NUCLEOTIDE SEQUENCE [LARGE SCALE GENOMIC DNA]</scope>
    <source>
        <strain evidence="3">GAS401</strain>
    </source>
</reference>
<gene>
    <name evidence="2" type="ORF">SAMN05444170_4901</name>
</gene>
<dbReference type="OrthoDB" id="8189383at2"/>
<sequence>MRCVAVFLAVLTFIQPVFAAAPAQEIDPRASLGVVQQWIYNYRAKPDYAHIPAAVRVLFHAQTFKEPENAGIYLGFIAGALASNPAKAEALVNSFFPVPAEDEWVIVRAIAFSGLPDWRNLLRRVAPKMPGRQVMIDAYLAGSLPTLTDIPLEEKQPGAMDKVKAVFTKNPFAKEDKKLKMSQTFAGNQDLLDTLWGYYFATGSFRPILRIMAMLPWSKSRDTVDKLTVGSMARYTLASYAVRDSALREYLRSELKVQPEPVKVPLTEVVEAADTVQLGAVRKDALAAVDELKAKGSDSRRNLDFWGQVGVGAVALGCVSAAALGAVAIGIPCVIGGSAGQGLLSFWEKNQQ</sequence>
<name>A0A1M7UFS0_9BRAD</name>
<dbReference type="AlphaFoldDB" id="A0A1M7UFS0"/>
<evidence type="ECO:0000256" key="1">
    <source>
        <dbReference type="SAM" id="SignalP"/>
    </source>
</evidence>
<feature type="chain" id="PRO_5012726330" evidence="1">
    <location>
        <begin position="20"/>
        <end position="352"/>
    </location>
</feature>